<dbReference type="RefSeq" id="WP_068204695.1">
    <property type="nucleotide sequence ID" value="NZ_JBHSLU010000017.1"/>
</dbReference>
<dbReference type="EMBL" id="JBHSLU010000017">
    <property type="protein sequence ID" value="MFC5505348.1"/>
    <property type="molecule type" value="Genomic_DNA"/>
</dbReference>
<keyword evidence="2" id="KW-1185">Reference proteome</keyword>
<evidence type="ECO:0000313" key="2">
    <source>
        <dbReference type="Proteomes" id="UP001596060"/>
    </source>
</evidence>
<gene>
    <name evidence="1" type="ORF">ACFPN9_08765</name>
</gene>
<reference evidence="2" key="1">
    <citation type="journal article" date="2019" name="Int. J. Syst. Evol. Microbiol.">
        <title>The Global Catalogue of Microorganisms (GCM) 10K type strain sequencing project: providing services to taxonomists for standard genome sequencing and annotation.</title>
        <authorList>
            <consortium name="The Broad Institute Genomics Platform"/>
            <consortium name="The Broad Institute Genome Sequencing Center for Infectious Disease"/>
            <person name="Wu L."/>
            <person name="Ma J."/>
        </authorList>
    </citation>
    <scope>NUCLEOTIDE SEQUENCE [LARGE SCALE GENOMIC DNA]</scope>
    <source>
        <strain evidence="2">CCUG 43117</strain>
    </source>
</reference>
<protein>
    <submittedName>
        <fullName evidence="1">Uncharacterized protein</fullName>
    </submittedName>
</protein>
<evidence type="ECO:0000313" key="1">
    <source>
        <dbReference type="EMBL" id="MFC5505348.1"/>
    </source>
</evidence>
<dbReference type="Proteomes" id="UP001596060">
    <property type="component" value="Unassembled WGS sequence"/>
</dbReference>
<sequence length="211" mass="22657">MLPSHIFFTLVDSSIAFQIDIPMRNTSIKVARAKAGKLRMTINDSSFDGDATSILRQLNYAILAEDLGGNFGSTPFFDTGAVVRFTITPERATSELRGSISVEATILARTPILDEGTRLVVQVEIDRKHSIHLVAVNGQVIAELAQVSRLAMPDFVHKMIVADGMDWAGSPSAEESYVALYGEAARDSAIAEAADAQAGFENAMLAALKKG</sequence>
<organism evidence="1 2">
    <name type="scientific">Bosea massiliensis</name>
    <dbReference type="NCBI Taxonomy" id="151419"/>
    <lineage>
        <taxon>Bacteria</taxon>
        <taxon>Pseudomonadati</taxon>
        <taxon>Pseudomonadota</taxon>
        <taxon>Alphaproteobacteria</taxon>
        <taxon>Hyphomicrobiales</taxon>
        <taxon>Boseaceae</taxon>
        <taxon>Bosea</taxon>
    </lineage>
</organism>
<name>A0ABW0NZS8_9HYPH</name>
<proteinExistence type="predicted"/>
<accession>A0ABW0NZS8</accession>
<comment type="caution">
    <text evidence="1">The sequence shown here is derived from an EMBL/GenBank/DDBJ whole genome shotgun (WGS) entry which is preliminary data.</text>
</comment>